<sequence length="123" mass="13210">MSKKVALVGHCGPDSSFLRIAVSRAAGEAKVLAADDSQSLKRLLDDGVDLLLLNRQLDFGFDEDEGVEVIRNLRPQYPNVKMMLVSNYPDAQAAAVAEGALPGFGKREINSPKVAEMIRAALG</sequence>
<dbReference type="InterPro" id="IPR011006">
    <property type="entry name" value="CheY-like_superfamily"/>
</dbReference>
<dbReference type="EMBL" id="CADCUQ010000655">
    <property type="protein sequence ID" value="CAA9421237.1"/>
    <property type="molecule type" value="Genomic_DNA"/>
</dbReference>
<dbReference type="AlphaFoldDB" id="A0A6J4PVY7"/>
<name>A0A6J4PVY7_9BACT</name>
<protein>
    <recommendedName>
        <fullName evidence="2">Response regulatory domain-containing protein</fullName>
    </recommendedName>
</protein>
<evidence type="ECO:0008006" key="2">
    <source>
        <dbReference type="Google" id="ProtNLM"/>
    </source>
</evidence>
<evidence type="ECO:0000313" key="1">
    <source>
        <dbReference type="EMBL" id="CAA9421237.1"/>
    </source>
</evidence>
<accession>A0A6J4PVY7</accession>
<proteinExistence type="predicted"/>
<organism evidence="1">
    <name type="scientific">uncultured Phycisphaerae bacterium</name>
    <dbReference type="NCBI Taxonomy" id="904963"/>
    <lineage>
        <taxon>Bacteria</taxon>
        <taxon>Pseudomonadati</taxon>
        <taxon>Planctomycetota</taxon>
        <taxon>Phycisphaerae</taxon>
        <taxon>environmental samples</taxon>
    </lineage>
</organism>
<dbReference type="SUPFAM" id="SSF52172">
    <property type="entry name" value="CheY-like"/>
    <property type="match status" value="1"/>
</dbReference>
<gene>
    <name evidence="1" type="ORF">AVDCRST_MAG64-2887</name>
</gene>
<dbReference type="Gene3D" id="3.40.50.2300">
    <property type="match status" value="1"/>
</dbReference>
<reference evidence="1" key="1">
    <citation type="submission" date="2020-02" db="EMBL/GenBank/DDBJ databases">
        <authorList>
            <person name="Meier V. D."/>
        </authorList>
    </citation>
    <scope>NUCLEOTIDE SEQUENCE</scope>
    <source>
        <strain evidence="1">AVDCRST_MAG64</strain>
    </source>
</reference>